<dbReference type="AlphaFoldDB" id="A0A816IMF7"/>
<proteinExistence type="predicted"/>
<dbReference type="EMBL" id="HG994367">
    <property type="protein sequence ID" value="CAF1712243.1"/>
    <property type="molecule type" value="Genomic_DNA"/>
</dbReference>
<dbReference type="InterPro" id="IPR006566">
    <property type="entry name" value="FBD"/>
</dbReference>
<dbReference type="Pfam" id="PF00646">
    <property type="entry name" value="F-box"/>
    <property type="match status" value="1"/>
</dbReference>
<dbReference type="Proteomes" id="UP001295469">
    <property type="component" value="Chromosome C03"/>
</dbReference>
<evidence type="ECO:0000259" key="1">
    <source>
        <dbReference type="Pfam" id="PF00646"/>
    </source>
</evidence>
<name>A0A816IMF7_BRANA</name>
<dbReference type="Gene3D" id="3.80.10.10">
    <property type="entry name" value="Ribonuclease Inhibitor"/>
    <property type="match status" value="1"/>
</dbReference>
<organism evidence="3">
    <name type="scientific">Brassica napus</name>
    <name type="common">Rape</name>
    <dbReference type="NCBI Taxonomy" id="3708"/>
    <lineage>
        <taxon>Eukaryota</taxon>
        <taxon>Viridiplantae</taxon>
        <taxon>Streptophyta</taxon>
        <taxon>Embryophyta</taxon>
        <taxon>Tracheophyta</taxon>
        <taxon>Spermatophyta</taxon>
        <taxon>Magnoliopsida</taxon>
        <taxon>eudicotyledons</taxon>
        <taxon>Gunneridae</taxon>
        <taxon>Pentapetalae</taxon>
        <taxon>rosids</taxon>
        <taxon>malvids</taxon>
        <taxon>Brassicales</taxon>
        <taxon>Brassicaceae</taxon>
        <taxon>Brassiceae</taxon>
        <taxon>Brassica</taxon>
    </lineage>
</organism>
<dbReference type="SUPFAM" id="SSF52047">
    <property type="entry name" value="RNI-like"/>
    <property type="match status" value="1"/>
</dbReference>
<dbReference type="InterPro" id="IPR050232">
    <property type="entry name" value="FBL13/AtMIF1-like"/>
</dbReference>
<dbReference type="Pfam" id="PF08387">
    <property type="entry name" value="FBD"/>
    <property type="match status" value="1"/>
</dbReference>
<dbReference type="InterPro" id="IPR001810">
    <property type="entry name" value="F-box_dom"/>
</dbReference>
<evidence type="ECO:0000259" key="2">
    <source>
        <dbReference type="Pfam" id="PF08387"/>
    </source>
</evidence>
<dbReference type="SUPFAM" id="SSF81383">
    <property type="entry name" value="F-box domain"/>
    <property type="match status" value="1"/>
</dbReference>
<dbReference type="InterPro" id="IPR032675">
    <property type="entry name" value="LRR_dom_sf"/>
</dbReference>
<dbReference type="InterPro" id="IPR036047">
    <property type="entry name" value="F-box-like_dom_sf"/>
</dbReference>
<sequence length="381" mass="44352">MEKNETRSISEFADDLLLKMLHRLPSKNVGATSVLSKRWRSLWKEVNTFRYDGSTVGREYWRLALFISKLSNLESLDLKINTYRTNIFINYLVNIAVARSLRKLRVDMFCSSFELPKSLFIHLSLDGYTLTPYPSDATSFLSLEHLEICSCSSEWWNLLTFILNDAPRLRVLKVNLFRKHCVQRDGMVSWNQPSSVPECLSSSHLEILEWRQYKGTKTEIEAAKYILWTNMLVTREMRKQNFIDGRLNAENNILIDVIIMNISIFRIIIITQLKPSAELRPFLVGYNLFHTSKTLVFVSQLLKCFITVSPIELFFITHLLISRFYPETSVSTAPESRNGNQGSGPRAWPIKACCGARLDIHLVSPQWVLHFWSFRFQYIFK</sequence>
<gene>
    <name evidence="3" type="ORF">DARMORV10_C03P89730.1</name>
</gene>
<accession>A0A816IMF7</accession>
<feature type="domain" description="F-box" evidence="1">
    <location>
        <begin position="10"/>
        <end position="49"/>
    </location>
</feature>
<feature type="domain" description="FBD" evidence="2">
    <location>
        <begin position="192"/>
        <end position="227"/>
    </location>
</feature>
<dbReference type="PANTHER" id="PTHR31900">
    <property type="entry name" value="F-BOX/RNI SUPERFAMILY PROTEIN-RELATED"/>
    <property type="match status" value="1"/>
</dbReference>
<reference evidence="3" key="1">
    <citation type="submission" date="2021-01" db="EMBL/GenBank/DDBJ databases">
        <authorList>
            <consortium name="Genoscope - CEA"/>
            <person name="William W."/>
        </authorList>
    </citation>
    <scope>NUCLEOTIDE SEQUENCE</scope>
</reference>
<protein>
    <submittedName>
        <fullName evidence="3">(rape) hypothetical protein</fullName>
    </submittedName>
</protein>
<evidence type="ECO:0000313" key="3">
    <source>
        <dbReference type="EMBL" id="CAF1712243.1"/>
    </source>
</evidence>
<dbReference type="PANTHER" id="PTHR31900:SF34">
    <property type="entry name" value="EMB|CAB62440.1-RELATED"/>
    <property type="match status" value="1"/>
</dbReference>